<keyword evidence="1" id="KW-0812">Transmembrane</keyword>
<dbReference type="EMBL" id="MZ130484">
    <property type="protein sequence ID" value="QWM90013.1"/>
    <property type="molecule type" value="Genomic_DNA"/>
</dbReference>
<evidence type="ECO:0000313" key="2">
    <source>
        <dbReference type="EMBL" id="QWM90013.1"/>
    </source>
</evidence>
<keyword evidence="1" id="KW-1133">Transmembrane helix</keyword>
<proteinExistence type="predicted"/>
<keyword evidence="3" id="KW-1185">Reference proteome</keyword>
<dbReference type="KEGG" id="vg:75691105"/>
<gene>
    <name evidence="2" type="primary">gp_20558</name>
</gene>
<evidence type="ECO:0000256" key="1">
    <source>
        <dbReference type="SAM" id="Phobius"/>
    </source>
</evidence>
<reference evidence="2 3" key="1">
    <citation type="submission" date="2021-04" db="EMBL/GenBank/DDBJ databases">
        <authorList>
            <person name="Shkoporov A.N."/>
            <person name="Stockdale S.R."/>
            <person name="Guerin E."/>
            <person name="Ross R.P."/>
            <person name="Hill C."/>
        </authorList>
    </citation>
    <scope>NUCLEOTIDE SEQUENCE [LARGE SCALE GENOMIC DNA]</scope>
    <source>
        <strain evidence="3">cr54_1</strain>
    </source>
</reference>
<accession>A0AAE7V445</accession>
<keyword evidence="1" id="KW-0472">Membrane</keyword>
<protein>
    <submittedName>
        <fullName evidence="2">Uncharacterized protein</fullName>
    </submittedName>
</protein>
<feature type="transmembrane region" description="Helical" evidence="1">
    <location>
        <begin position="21"/>
        <end position="45"/>
    </location>
</feature>
<dbReference type="Proteomes" id="UP000827440">
    <property type="component" value="Segment"/>
</dbReference>
<dbReference type="RefSeq" id="YP_010359585.1">
    <property type="nucleotide sequence ID" value="NC_062774.1"/>
</dbReference>
<name>A0AAE7V445_9CAUD</name>
<dbReference type="GeneID" id="75691105"/>
<sequence length="47" mass="5390">MFIAFITIWNMLRSHTKLSNIHCFIIAIIAVTFTSICSIITYNIILS</sequence>
<evidence type="ECO:0000313" key="3">
    <source>
        <dbReference type="Proteomes" id="UP000827440"/>
    </source>
</evidence>
<organism evidence="2 3">
    <name type="scientific">uncultured phage cr54_1</name>
    <dbReference type="NCBI Taxonomy" id="2986398"/>
    <lineage>
        <taxon>Viruses</taxon>
        <taxon>Duplodnaviria</taxon>
        <taxon>Heunggongvirae</taxon>
        <taxon>Uroviricota</taxon>
        <taxon>Caudoviricetes</taxon>
        <taxon>Crassvirales</taxon>
        <taxon>Intestiviridae</taxon>
        <taxon>Churivirinae</taxon>
        <taxon>Jahgtovirus</taxon>
        <taxon>Jahgtovirus intestinalis</taxon>
    </lineage>
</organism>